<dbReference type="EMBL" id="CP009962">
    <property type="protein sequence ID" value="AIY42271.1"/>
    <property type="molecule type" value="Genomic_DNA"/>
</dbReference>
<feature type="region of interest" description="Disordered" evidence="11">
    <location>
        <begin position="716"/>
        <end position="740"/>
    </location>
</feature>
<evidence type="ECO:0000256" key="8">
    <source>
        <dbReference type="ARBA" id="ARBA00023136"/>
    </source>
</evidence>
<dbReference type="InterPro" id="IPR038591">
    <property type="entry name" value="NolW-like_sf"/>
</dbReference>
<evidence type="ECO:0000256" key="9">
    <source>
        <dbReference type="ARBA" id="ARBA00023237"/>
    </source>
</evidence>
<dbReference type="PANTHER" id="PTHR30332:SF24">
    <property type="entry name" value="SECRETIN GSPD-RELATED"/>
    <property type="match status" value="1"/>
</dbReference>
<dbReference type="PRINTS" id="PR00811">
    <property type="entry name" value="BCTERIALGSPD"/>
</dbReference>
<evidence type="ECO:0000256" key="2">
    <source>
        <dbReference type="ARBA" id="ARBA00006980"/>
    </source>
</evidence>
<evidence type="ECO:0000259" key="13">
    <source>
        <dbReference type="Pfam" id="PF03958"/>
    </source>
</evidence>
<evidence type="ECO:0000259" key="12">
    <source>
        <dbReference type="Pfam" id="PF00263"/>
    </source>
</evidence>
<dbReference type="GO" id="GO:0009279">
    <property type="term" value="C:cell outer membrane"/>
    <property type="evidence" value="ECO:0007669"/>
    <property type="project" value="UniProtKB-SubCell"/>
</dbReference>
<feature type="domain" description="GspD-like N0" evidence="14">
    <location>
        <begin position="40"/>
        <end position="108"/>
    </location>
</feature>
<sequence length="740" mass="77668">MFRAAFIVILLVCTTRVQPVFGVPTKVNLTDGTADQATMSFVGADIESVIKAIGQYTNTTFIIDPRVKGTINLVSEMPIGKNQAFDLLASTLRLQGYTVVRGDGFVKVVPEADAKLQVASTRETSVRGDQIATQIFTLNYESAANILPVLRPLISPNNTINANPGNNTLVVTDYAENLRRLGKMIAALDVPAASDMDIVPIRYAIASDVAVLLSKMLDSGGTTGTNPSDSTRTMILADPRTNSLLIRAPSIGRANLAKSLIAKLDQATTSAGNIHVVYLKNADAVNLAKTLRSITSFDTSTLTSESSGRASSGKMLQSSSTGNSGGMSQTSGAGASDATASNSAPSEKSLSSSGGSAAGFIQADRTTNTLIITASDPVYRNLRSVIDQLDTQIAQVHVEALIVAVTDSAASEIGVQWAALSGDKNSSYRRFAGTGFTGNQTGVNPTNPSANLLSAGIASAFKNNSGTPTTIGGGMQIGIIRQIAGQIGLGALASALNGTNGGNVLSLPSLTVEDNHEAKMLDGKNVPVTSGSQLQVGNANSVPFNTVDRKDVGTALKITPHILSGGTMRLEIAQEVSSVDSVSAAATQNLGPTFTTRSMNTTVVVNDGDIVALGGLIQDNHQSNVQKVPWLGDIPLIGNFFKYQSASRDKTTLMIFLRPSIIRSQQDNDAVVASRYDYLRTAQIKVQPDKSILTDFGSSVLPRLEDGGPFIDLRKSLNSKETPSSSTVAPTQDLLNNKLE</sequence>
<evidence type="ECO:0000256" key="6">
    <source>
        <dbReference type="ARBA" id="ARBA00022729"/>
    </source>
</evidence>
<feature type="compositionally biased region" description="Low complexity" evidence="11">
    <location>
        <begin position="328"/>
        <end position="356"/>
    </location>
</feature>
<keyword evidence="9" id="KW-0998">Cell outer membrane</keyword>
<feature type="domain" description="Type II/III secretion system secretin-like" evidence="12">
    <location>
        <begin position="495"/>
        <end position="663"/>
    </location>
</feature>
<dbReference type="NCBIfam" id="TIGR02517">
    <property type="entry name" value="type_II_gspD"/>
    <property type="match status" value="1"/>
</dbReference>
<organism evidence="15 16">
    <name type="scientific">Collimonas arenae</name>
    <dbReference type="NCBI Taxonomy" id="279058"/>
    <lineage>
        <taxon>Bacteria</taxon>
        <taxon>Pseudomonadati</taxon>
        <taxon>Pseudomonadota</taxon>
        <taxon>Betaproteobacteria</taxon>
        <taxon>Burkholderiales</taxon>
        <taxon>Oxalobacteraceae</taxon>
        <taxon>Collimonas</taxon>
    </lineage>
</organism>
<dbReference type="Pfam" id="PF21305">
    <property type="entry name" value="type_II_gspD_N0"/>
    <property type="match status" value="1"/>
</dbReference>
<evidence type="ECO:0000256" key="11">
    <source>
        <dbReference type="SAM" id="MobiDB-lite"/>
    </source>
</evidence>
<evidence type="ECO:0000256" key="1">
    <source>
        <dbReference type="ARBA" id="ARBA00004442"/>
    </source>
</evidence>
<dbReference type="InterPro" id="IPR001775">
    <property type="entry name" value="GspD/PilQ"/>
</dbReference>
<dbReference type="KEGG" id="care:LT85_3113"/>
<dbReference type="InterPro" id="IPR005644">
    <property type="entry name" value="NolW-like"/>
</dbReference>
<keyword evidence="3 10" id="KW-0813">Transport</keyword>
<reference evidence="16" key="1">
    <citation type="journal article" date="2014" name="Soil Biol. Biochem.">
        <title>Structure and function of bacterial communities in ageing soils: Insights from the Mendocino ecological staircase.</title>
        <authorList>
            <person name="Uroz S."/>
            <person name="Tech J.J."/>
            <person name="Sawaya N.A."/>
            <person name="Frey-Klett P."/>
            <person name="Leveau J.H.J."/>
        </authorList>
    </citation>
    <scope>NUCLEOTIDE SEQUENCE [LARGE SCALE GENOMIC DNA]</scope>
    <source>
        <strain evidence="16">Cal35</strain>
    </source>
</reference>
<evidence type="ECO:0000256" key="5">
    <source>
        <dbReference type="ARBA" id="ARBA00022692"/>
    </source>
</evidence>
<keyword evidence="8" id="KW-0472">Membrane</keyword>
<evidence type="ECO:0000256" key="3">
    <source>
        <dbReference type="ARBA" id="ARBA00022448"/>
    </source>
</evidence>
<dbReference type="InterPro" id="IPR004846">
    <property type="entry name" value="T2SS/T3SS_dom"/>
</dbReference>
<comment type="subcellular location">
    <subcellularLocation>
        <location evidence="1 10">Cell outer membrane</location>
    </subcellularLocation>
</comment>
<evidence type="ECO:0000256" key="7">
    <source>
        <dbReference type="ARBA" id="ARBA00022927"/>
    </source>
</evidence>
<name>A0A0A1FCS5_9BURK</name>
<feature type="compositionally biased region" description="Polar residues" evidence="11">
    <location>
        <begin position="301"/>
        <end position="322"/>
    </location>
</feature>
<evidence type="ECO:0000256" key="10">
    <source>
        <dbReference type="RuleBase" id="RU004004"/>
    </source>
</evidence>
<feature type="domain" description="NolW-like" evidence="13">
    <location>
        <begin position="198"/>
        <end position="267"/>
    </location>
</feature>
<keyword evidence="16" id="KW-1185">Reference proteome</keyword>
<feature type="domain" description="NolW-like" evidence="13">
    <location>
        <begin position="275"/>
        <end position="395"/>
    </location>
</feature>
<dbReference type="InterPro" id="IPR049371">
    <property type="entry name" value="GspD-like_N0"/>
</dbReference>
<proteinExistence type="inferred from homology"/>
<dbReference type="STRING" id="279058.LT85_3113"/>
<dbReference type="Proteomes" id="UP000030302">
    <property type="component" value="Chromosome"/>
</dbReference>
<dbReference type="InterPro" id="IPR050810">
    <property type="entry name" value="Bact_Secretion_Sys_Channel"/>
</dbReference>
<evidence type="ECO:0000259" key="14">
    <source>
        <dbReference type="Pfam" id="PF21305"/>
    </source>
</evidence>
<dbReference type="PANTHER" id="PTHR30332">
    <property type="entry name" value="PROBABLE GENERAL SECRETION PATHWAY PROTEIN D"/>
    <property type="match status" value="1"/>
</dbReference>
<dbReference type="InterPro" id="IPR013356">
    <property type="entry name" value="T2SS_GspD"/>
</dbReference>
<protein>
    <submittedName>
        <fullName evidence="15">General secretion pathway protein D</fullName>
    </submittedName>
</protein>
<dbReference type="AlphaFoldDB" id="A0A0A1FCS5"/>
<dbReference type="Pfam" id="PF00263">
    <property type="entry name" value="Secretin"/>
    <property type="match status" value="1"/>
</dbReference>
<gene>
    <name evidence="15" type="ORF">LT85_3113</name>
</gene>
<dbReference type="GO" id="GO:0015627">
    <property type="term" value="C:type II protein secretion system complex"/>
    <property type="evidence" value="ECO:0007669"/>
    <property type="project" value="InterPro"/>
</dbReference>
<comment type="similarity">
    <text evidence="2">Belongs to the bacterial secretin family. GSP D subfamily.</text>
</comment>
<evidence type="ECO:0000313" key="16">
    <source>
        <dbReference type="Proteomes" id="UP000030302"/>
    </source>
</evidence>
<keyword evidence="6" id="KW-0732">Signal</keyword>
<keyword evidence="7" id="KW-0653">Protein transport</keyword>
<dbReference type="HOGENOM" id="CLU_006756_1_1_4"/>
<evidence type="ECO:0000256" key="4">
    <source>
        <dbReference type="ARBA" id="ARBA00022452"/>
    </source>
</evidence>
<dbReference type="Pfam" id="PF03958">
    <property type="entry name" value="Secretin_N"/>
    <property type="match status" value="3"/>
</dbReference>
<feature type="domain" description="NolW-like" evidence="13">
    <location>
        <begin position="133"/>
        <end position="193"/>
    </location>
</feature>
<keyword evidence="5" id="KW-0812">Transmembrane</keyword>
<keyword evidence="4" id="KW-1134">Transmembrane beta strand</keyword>
<accession>A0A0A1FCS5</accession>
<evidence type="ECO:0000313" key="15">
    <source>
        <dbReference type="EMBL" id="AIY42271.1"/>
    </source>
</evidence>
<dbReference type="GO" id="GO:0015628">
    <property type="term" value="P:protein secretion by the type II secretion system"/>
    <property type="evidence" value="ECO:0007669"/>
    <property type="project" value="InterPro"/>
</dbReference>
<dbReference type="Gene3D" id="3.30.1370.120">
    <property type="match status" value="3"/>
</dbReference>
<feature type="region of interest" description="Disordered" evidence="11">
    <location>
        <begin position="301"/>
        <end position="356"/>
    </location>
</feature>
<feature type="compositionally biased region" description="Polar residues" evidence="11">
    <location>
        <begin position="719"/>
        <end position="740"/>
    </location>
</feature>